<accession>A0ABY6UT93</accession>
<sequence length="437" mass="49518">MSQEQGHQQQLPDVGESPYVHEIRAPNPERRINATPWSTSYECDLIDTSNGIFTQDDLRLLAHINCSYLSSGTAPTLLSLKQHAQSLAILIRKISVSTSQVFIGDDAQAVENEAFDWLADLGKPYENSDKNHNLPLEALQNHIASENEVLGVTHHCPLTIRKNTGASSRGQLKLPPYESGHGLLMHANECLELLDEDFGETGGLISMLPFNSGADSEQMACARNTLTGQWLVHYQHLVMRQRELECDLAKFTDILAKEASIPRQLLHYPPQQDNQTTRPQGRYILTNIGDDVTDRIHKLLDKRETEEQKHLSLCEARGVHTRGHNKGIVQLDVVSRVSRIKGHGKESPIYVLPCYEEHPGVLATRAVERKTPEIRLVARKPDRDAERRRVLEAEMTAESTRELERLRHQCAEMQHFIQHQLARMVTRNGQNEGQQFW</sequence>
<protein>
    <submittedName>
        <fullName evidence="1">Uncharacterized protein</fullName>
    </submittedName>
</protein>
<organism evidence="1 2">
    <name type="scientific">Bionectria ochroleuca</name>
    <name type="common">Gliocladium roseum</name>
    <dbReference type="NCBI Taxonomy" id="29856"/>
    <lineage>
        <taxon>Eukaryota</taxon>
        <taxon>Fungi</taxon>
        <taxon>Dikarya</taxon>
        <taxon>Ascomycota</taxon>
        <taxon>Pezizomycotina</taxon>
        <taxon>Sordariomycetes</taxon>
        <taxon>Hypocreomycetidae</taxon>
        <taxon>Hypocreales</taxon>
        <taxon>Bionectriaceae</taxon>
        <taxon>Clonostachys</taxon>
    </lineage>
</organism>
<name>A0ABY6UT93_BIOOC</name>
<proteinExistence type="predicted"/>
<dbReference type="EMBL" id="CABFNS010000889">
    <property type="protein sequence ID" value="VUC34622.1"/>
    <property type="molecule type" value="Genomic_DNA"/>
</dbReference>
<comment type="caution">
    <text evidence="1">The sequence shown here is derived from an EMBL/GenBank/DDBJ whole genome shotgun (WGS) entry which is preliminary data.</text>
</comment>
<evidence type="ECO:0000313" key="1">
    <source>
        <dbReference type="EMBL" id="VUC34622.1"/>
    </source>
</evidence>
<keyword evidence="2" id="KW-1185">Reference proteome</keyword>
<reference evidence="1 2" key="1">
    <citation type="submission" date="2019-06" db="EMBL/GenBank/DDBJ databases">
        <authorList>
            <person name="Broberg M."/>
        </authorList>
    </citation>
    <scope>NUCLEOTIDE SEQUENCE [LARGE SCALE GENOMIC DNA]</scope>
</reference>
<gene>
    <name evidence="1" type="ORF">CLO192961_LOCUS389594</name>
</gene>
<dbReference type="Proteomes" id="UP000766486">
    <property type="component" value="Unassembled WGS sequence"/>
</dbReference>
<evidence type="ECO:0000313" key="2">
    <source>
        <dbReference type="Proteomes" id="UP000766486"/>
    </source>
</evidence>